<protein>
    <submittedName>
        <fullName evidence="1">Uncharacterized protein</fullName>
    </submittedName>
</protein>
<proteinExistence type="predicted"/>
<sequence>MISILKEYEKRKTKYNLLLKKQEKRISNLSNLRLAAFLLGFVIFNKNVHLKIVFHV</sequence>
<dbReference type="Proteomes" id="UP000004198">
    <property type="component" value="Unassembled WGS sequence"/>
</dbReference>
<evidence type="ECO:0000313" key="2">
    <source>
        <dbReference type="Proteomes" id="UP000004198"/>
    </source>
</evidence>
<dbReference type="AlphaFoldDB" id="C6PMV1"/>
<name>C6PMV1_9CLOT</name>
<dbReference type="EMBL" id="ACVI01000001">
    <property type="protein sequence ID" value="EET89529.1"/>
    <property type="molecule type" value="Genomic_DNA"/>
</dbReference>
<organism evidence="1 2">
    <name type="scientific">Clostridium carboxidivorans P7</name>
    <dbReference type="NCBI Taxonomy" id="536227"/>
    <lineage>
        <taxon>Bacteria</taxon>
        <taxon>Bacillati</taxon>
        <taxon>Bacillota</taxon>
        <taxon>Clostridia</taxon>
        <taxon>Eubacteriales</taxon>
        <taxon>Clostridiaceae</taxon>
        <taxon>Clostridium</taxon>
    </lineage>
</organism>
<evidence type="ECO:0000313" key="1">
    <source>
        <dbReference type="EMBL" id="EET89529.1"/>
    </source>
</evidence>
<keyword evidence="2" id="KW-1185">Reference proteome</keyword>
<accession>C6PMV1</accession>
<dbReference type="RefSeq" id="WP_007059003.1">
    <property type="nucleotide sequence ID" value="NZ_ACVI01000001.1"/>
</dbReference>
<reference evidence="1 2" key="1">
    <citation type="submission" date="2009-06" db="EMBL/GenBank/DDBJ databases">
        <title>The draft genome of Clostridium carboxidivorans P7.</title>
        <authorList>
            <consortium name="US DOE Joint Genome Institute (JGI-PGF)"/>
            <person name="Lucas S."/>
            <person name="Copeland A."/>
            <person name="Lapidus A."/>
            <person name="Glavina del Rio T."/>
            <person name="Tice H."/>
            <person name="Bruce D."/>
            <person name="Goodwin L."/>
            <person name="Pitluck S."/>
            <person name="Larimer F."/>
            <person name="Land M.L."/>
            <person name="Hauser L."/>
            <person name="Hemme C.L."/>
        </authorList>
    </citation>
    <scope>NUCLEOTIDE SEQUENCE [LARGE SCALE GENOMIC DNA]</scope>
    <source>
        <strain evidence="1 2">P7</strain>
    </source>
</reference>
<comment type="caution">
    <text evidence="1">The sequence shown here is derived from an EMBL/GenBank/DDBJ whole genome shotgun (WGS) entry which is preliminary data.</text>
</comment>
<gene>
    <name evidence="1" type="ORF">CcarbDRAFT_0118</name>
</gene>